<feature type="region of interest" description="Disordered" evidence="1">
    <location>
        <begin position="123"/>
        <end position="144"/>
    </location>
</feature>
<accession>H8L2H6</accession>
<evidence type="ECO:0000313" key="2">
    <source>
        <dbReference type="EMBL" id="AFC85443.1"/>
    </source>
</evidence>
<dbReference type="STRING" id="767434.Fraau_0979"/>
<reference evidence="2" key="1">
    <citation type="submission" date="2012-02" db="EMBL/GenBank/DDBJ databases">
        <title>The complete genome of Frateuria aurantia DSM 6220.</title>
        <authorList>
            <consortium name="US DOE Joint Genome Institute (JGI-PGF)"/>
            <person name="Lucas S."/>
            <person name="Copeland A."/>
            <person name="Lapidus A."/>
            <person name="Glavina del Rio T."/>
            <person name="Dalin E."/>
            <person name="Tice H."/>
            <person name="Bruce D."/>
            <person name="Goodwin L."/>
            <person name="Pitluck S."/>
            <person name="Peters L."/>
            <person name="Ovchinnikova G."/>
            <person name="Teshima H."/>
            <person name="Kyrpides N."/>
            <person name="Mavromatis K."/>
            <person name="Ivanova N."/>
            <person name="Brettin T."/>
            <person name="Detter J.C."/>
            <person name="Han C."/>
            <person name="Larimer F."/>
            <person name="Land M."/>
            <person name="Hauser L."/>
            <person name="Markowitz V."/>
            <person name="Cheng J.-F."/>
            <person name="Hugenholtz P."/>
            <person name="Woyke T."/>
            <person name="Wu D."/>
            <person name="Brambilla E."/>
            <person name="Klenk H.-P."/>
            <person name="Eisen J.A."/>
        </authorList>
    </citation>
    <scope>NUCLEOTIDE SEQUENCE</scope>
    <source>
        <strain evidence="2">DSM 6220</strain>
    </source>
</reference>
<protein>
    <submittedName>
        <fullName evidence="2">Uncharacterized protein</fullName>
    </submittedName>
</protein>
<evidence type="ECO:0000313" key="3">
    <source>
        <dbReference type="Proteomes" id="UP000005234"/>
    </source>
</evidence>
<sequence>MRAFKLILGNRQSVFDLAGIVREHVRQSTFEWALVIRPSGDAALYIATTQSTQMTAHDHPEQIVGVFTRIHDVATIRRDIQRWVDADGYNQKLAPIRLVEGRNKGMWGGPMFREPRRIAPLMHGRRKPRPTCPEHGIPLPPDRDWRGRAINGPCPMCVARRKAREGLL</sequence>
<dbReference type="RefSeq" id="WP_014402449.1">
    <property type="nucleotide sequence ID" value="NC_017033.1"/>
</dbReference>
<dbReference type="AlphaFoldDB" id="H8L2H6"/>
<proteinExistence type="predicted"/>
<dbReference type="EMBL" id="CP003350">
    <property type="protein sequence ID" value="AFC85443.1"/>
    <property type="molecule type" value="Genomic_DNA"/>
</dbReference>
<gene>
    <name evidence="2" type="ordered locus">Fraau_0979</name>
</gene>
<dbReference type="HOGENOM" id="CLU_1584051_0_0_6"/>
<keyword evidence="3" id="KW-1185">Reference proteome</keyword>
<evidence type="ECO:0000256" key="1">
    <source>
        <dbReference type="SAM" id="MobiDB-lite"/>
    </source>
</evidence>
<name>H8L2H6_FRAAD</name>
<dbReference type="KEGG" id="fau:Fraau_0979"/>
<organism evidence="2 3">
    <name type="scientific">Frateuria aurantia (strain ATCC 33424 / DSM 6220 / KCTC 2777 / LMG 1558 / NBRC 3245 / NCIMB 13370)</name>
    <name type="common">Acetobacter aurantius</name>
    <dbReference type="NCBI Taxonomy" id="767434"/>
    <lineage>
        <taxon>Bacteria</taxon>
        <taxon>Pseudomonadati</taxon>
        <taxon>Pseudomonadota</taxon>
        <taxon>Gammaproteobacteria</taxon>
        <taxon>Lysobacterales</taxon>
        <taxon>Rhodanobacteraceae</taxon>
        <taxon>Frateuria</taxon>
    </lineage>
</organism>
<dbReference type="Proteomes" id="UP000005234">
    <property type="component" value="Chromosome"/>
</dbReference>